<dbReference type="AlphaFoldDB" id="M4EGN5"/>
<dbReference type="FunCoup" id="M4EGN5">
    <property type="interactions" value="54"/>
</dbReference>
<evidence type="ECO:0000256" key="2">
    <source>
        <dbReference type="ARBA" id="ARBA00023015"/>
    </source>
</evidence>
<evidence type="ECO:0000313" key="9">
    <source>
        <dbReference type="EnsemblPlants" id="Bra027949.1-P"/>
    </source>
</evidence>
<feature type="compositionally biased region" description="Basic and acidic residues" evidence="5">
    <location>
        <begin position="750"/>
        <end position="760"/>
    </location>
</feature>
<keyword evidence="10" id="KW-1185">Reference proteome</keyword>
<evidence type="ECO:0000256" key="3">
    <source>
        <dbReference type="ARBA" id="ARBA00023163"/>
    </source>
</evidence>
<dbReference type="eggNOG" id="ENOG502QQVN">
    <property type="taxonomic scope" value="Eukaryota"/>
</dbReference>
<dbReference type="EnsemblPlants" id="Bra027949.1">
    <property type="protein sequence ID" value="Bra027949.1-P"/>
    <property type="gene ID" value="Bra027949"/>
</dbReference>
<evidence type="ECO:0000256" key="4">
    <source>
        <dbReference type="ARBA" id="ARBA00023242"/>
    </source>
</evidence>
<dbReference type="HOGENOM" id="CLU_015616_0_0_1"/>
<dbReference type="SUPFAM" id="SSF46689">
    <property type="entry name" value="Homeodomain-like"/>
    <property type="match status" value="1"/>
</dbReference>
<organism evidence="9 10">
    <name type="scientific">Brassica campestris</name>
    <name type="common">Field mustard</name>
    <dbReference type="NCBI Taxonomy" id="3711"/>
    <lineage>
        <taxon>Eukaryota</taxon>
        <taxon>Viridiplantae</taxon>
        <taxon>Streptophyta</taxon>
        <taxon>Embryophyta</taxon>
        <taxon>Tracheophyta</taxon>
        <taxon>Spermatophyta</taxon>
        <taxon>Magnoliopsida</taxon>
        <taxon>eudicotyledons</taxon>
        <taxon>Gunneridae</taxon>
        <taxon>Pentapetalae</taxon>
        <taxon>rosids</taxon>
        <taxon>malvids</taxon>
        <taxon>Brassicales</taxon>
        <taxon>Brassicaceae</taxon>
        <taxon>Brassiceae</taxon>
        <taxon>Brassica</taxon>
    </lineage>
</organism>
<feature type="compositionally biased region" description="Low complexity" evidence="5">
    <location>
        <begin position="495"/>
        <end position="505"/>
    </location>
</feature>
<dbReference type="Proteomes" id="UP000011750">
    <property type="component" value="Chromosome A09"/>
</dbReference>
<comment type="subcellular location">
    <subcellularLocation>
        <location evidence="1">Nucleus</location>
    </subcellularLocation>
</comment>
<dbReference type="KEGG" id="brp:103838702"/>
<accession>M4EGN5</accession>
<evidence type="ECO:0000256" key="5">
    <source>
        <dbReference type="SAM" id="MobiDB-lite"/>
    </source>
</evidence>
<feature type="domain" description="ELM2" evidence="6">
    <location>
        <begin position="20"/>
        <end position="46"/>
    </location>
</feature>
<keyword evidence="3" id="KW-0804">Transcription</keyword>
<feature type="region of interest" description="Disordered" evidence="5">
    <location>
        <begin position="477"/>
        <end position="535"/>
    </location>
</feature>
<dbReference type="PANTHER" id="PTHR13859:SF32">
    <property type="entry name" value="ELM2 DOMAIN-CONTAINING PROTEIN"/>
    <property type="match status" value="1"/>
</dbReference>
<feature type="compositionally biased region" description="Polar residues" evidence="5">
    <location>
        <begin position="622"/>
        <end position="636"/>
    </location>
</feature>
<reference evidence="9 10" key="1">
    <citation type="journal article" date="2011" name="Nat. Genet.">
        <title>The genome of the mesopolyploid crop species Brassica rapa.</title>
        <authorList>
            <consortium name="Brassica rapa Genome Sequencing Project Consortium"/>
            <person name="Wang X."/>
            <person name="Wang H."/>
            <person name="Wang J."/>
            <person name="Sun R."/>
            <person name="Wu J."/>
            <person name="Liu S."/>
            <person name="Bai Y."/>
            <person name="Mun J.H."/>
            <person name="Bancroft I."/>
            <person name="Cheng F."/>
            <person name="Huang S."/>
            <person name="Li X."/>
            <person name="Hua W."/>
            <person name="Wang J."/>
            <person name="Wang X."/>
            <person name="Freeling M."/>
            <person name="Pires J.C."/>
            <person name="Paterson A.H."/>
            <person name="Chalhoub B."/>
            <person name="Wang B."/>
            <person name="Hayward A."/>
            <person name="Sharpe A.G."/>
            <person name="Park B.S."/>
            <person name="Weisshaar B."/>
            <person name="Liu B."/>
            <person name="Li B."/>
            <person name="Liu B."/>
            <person name="Tong C."/>
            <person name="Song C."/>
            <person name="Duran C."/>
            <person name="Peng C."/>
            <person name="Geng C."/>
            <person name="Koh C."/>
            <person name="Lin C."/>
            <person name="Edwards D."/>
            <person name="Mu D."/>
            <person name="Shen D."/>
            <person name="Soumpourou E."/>
            <person name="Li F."/>
            <person name="Fraser F."/>
            <person name="Conant G."/>
            <person name="Lassalle G."/>
            <person name="King G.J."/>
            <person name="Bonnema G."/>
            <person name="Tang H."/>
            <person name="Wang H."/>
            <person name="Belcram H."/>
            <person name="Zhou H."/>
            <person name="Hirakawa H."/>
            <person name="Abe H."/>
            <person name="Guo H."/>
            <person name="Wang H."/>
            <person name="Jin H."/>
            <person name="Parkin I.A."/>
            <person name="Batley J."/>
            <person name="Kim J.S."/>
            <person name="Just J."/>
            <person name="Li J."/>
            <person name="Xu J."/>
            <person name="Deng J."/>
            <person name="Kim J.A."/>
            <person name="Li J."/>
            <person name="Yu J."/>
            <person name="Meng J."/>
            <person name="Wang J."/>
            <person name="Min J."/>
            <person name="Poulain J."/>
            <person name="Wang J."/>
            <person name="Hatakeyama K."/>
            <person name="Wu K."/>
            <person name="Wang L."/>
            <person name="Fang L."/>
            <person name="Trick M."/>
            <person name="Links M.G."/>
            <person name="Zhao M."/>
            <person name="Jin M."/>
            <person name="Ramchiary N."/>
            <person name="Drou N."/>
            <person name="Berkman P.J."/>
            <person name="Cai Q."/>
            <person name="Huang Q."/>
            <person name="Li R."/>
            <person name="Tabata S."/>
            <person name="Cheng S."/>
            <person name="Zhang S."/>
            <person name="Zhang S."/>
            <person name="Huang S."/>
            <person name="Sato S."/>
            <person name="Sun S."/>
            <person name="Kwon S.J."/>
            <person name="Choi S.R."/>
            <person name="Lee T.H."/>
            <person name="Fan W."/>
            <person name="Zhao X."/>
            <person name="Tan X."/>
            <person name="Xu X."/>
            <person name="Wang Y."/>
            <person name="Qiu Y."/>
            <person name="Yin Y."/>
            <person name="Li Y."/>
            <person name="Du Y."/>
            <person name="Liao Y."/>
            <person name="Lim Y."/>
            <person name="Narusaka Y."/>
            <person name="Wang Y."/>
            <person name="Wang Z."/>
            <person name="Li Z."/>
            <person name="Wang Z."/>
            <person name="Xiong Z."/>
            <person name="Zhang Z."/>
        </authorList>
    </citation>
    <scope>NUCLEOTIDE SEQUENCE [LARGE SCALE GENOMIC DNA]</scope>
    <source>
        <strain evidence="9 10">cv. Chiifu-401-42</strain>
    </source>
</reference>
<feature type="domain" description="DUF7650" evidence="7">
    <location>
        <begin position="282"/>
        <end position="365"/>
    </location>
</feature>
<dbReference type="Pfam" id="PF01448">
    <property type="entry name" value="ELM2"/>
    <property type="match status" value="1"/>
</dbReference>
<evidence type="ECO:0000259" key="8">
    <source>
        <dbReference type="Pfam" id="PF25826"/>
    </source>
</evidence>
<dbReference type="STRING" id="51351.M4EGN5"/>
<feature type="compositionally biased region" description="Basic and acidic residues" evidence="5">
    <location>
        <begin position="552"/>
        <end position="561"/>
    </location>
</feature>
<feature type="compositionally biased region" description="Basic residues" evidence="5">
    <location>
        <begin position="684"/>
        <end position="695"/>
    </location>
</feature>
<dbReference type="InterPro" id="IPR000949">
    <property type="entry name" value="ELM2_dom"/>
</dbReference>
<feature type="domain" description="DUF7952" evidence="8">
    <location>
        <begin position="109"/>
        <end position="241"/>
    </location>
</feature>
<dbReference type="InParanoid" id="M4EGN5"/>
<reference evidence="9" key="3">
    <citation type="submission" date="2023-03" db="UniProtKB">
        <authorList>
            <consortium name="EnsemblPlants"/>
        </authorList>
    </citation>
    <scope>IDENTIFICATION</scope>
    <source>
        <strain evidence="9">cv. Chiifu-401-42</strain>
    </source>
</reference>
<evidence type="ECO:0000259" key="6">
    <source>
        <dbReference type="Pfam" id="PF01448"/>
    </source>
</evidence>
<dbReference type="InterPro" id="IPR009057">
    <property type="entry name" value="Homeodomain-like_sf"/>
</dbReference>
<keyword evidence="2" id="KW-0805">Transcription regulation</keyword>
<sequence>MDEEKTLMEEYVCGDPKVDIRVGDEYQAEIPPLISESERAAAYLSNPLASESNAVAVGLPVDITWIDTKLKDDVNVDMNESLKSLKTKRNRRVEKMNLEAVPERPSSSWEDLEVDAFVLGLYTFGKNFAQVKTFLESKETGELLSFYYGKFYKSSKHKIWSNSLKKRSRKCIQGKKLYSGWRLHLLLSRLMPSITDESSLKTKLVNVSKSLAEGNTSLEKYITAVKELVGLRSLVEAVAIGKDKEDLTVLTTEPVKSKQWFTVSSSAAVPAGLGVYSSLTCDEIIEKLSGASRLSKARCNDIFWEAVWPRLLARGWRSEQPKDRGKDNIVFLIPGVKKFSRRKLVKQNHYFDSISDIIKKVVSDPELLEFDEAAEIRAPSENKEDQLKRRYLKSPESSSSTHMKFTVVDTTSLAAGGKLCAFRELKNPNPESLGSQSKASCVDVEKHGKECKWEKRRMKKLVEEPVRFMIVDSSGIRRRRRLPASDPSSSQNNQSGASTGVTGSGVKEEKVRSKKRSVRKSESANNHSLSSSFPLPKRRKLSACVRKDIERFGESSIKTEKAEEEEAGDGIEILRPKTEPNELCSSERQQQEESKQLLCSSNDLEEKLIQLPSRSGSDKRNSPSTDHGTSQETASIKQEEEEEQNQEINADPPRRQSTRKRPLTTRALEALESGFFTAKSTPKPIKRERSKRIKHSANVSNRAQGESDDGFLVKESTSSKPLDGVECSEPSFLAEKATRAASKPVEQTEDSNRETTEFSTKRPPILLKLPFKRG</sequence>
<dbReference type="Pfam" id="PF24662">
    <property type="entry name" value="DUF7650"/>
    <property type="match status" value="1"/>
</dbReference>
<evidence type="ECO:0000256" key="1">
    <source>
        <dbReference type="ARBA" id="ARBA00004123"/>
    </source>
</evidence>
<dbReference type="GO" id="GO:0003714">
    <property type="term" value="F:transcription corepressor activity"/>
    <property type="evidence" value="ECO:0000318"/>
    <property type="project" value="GO_Central"/>
</dbReference>
<reference evidence="9 10" key="2">
    <citation type="journal article" date="2018" name="Hortic Res">
        <title>Improved Brassica rapa reference genome by single-molecule sequencing and chromosome conformation capture technologies.</title>
        <authorList>
            <person name="Zhang L."/>
            <person name="Cai X."/>
            <person name="Wu J."/>
            <person name="Liu M."/>
            <person name="Grob S."/>
            <person name="Cheng F."/>
            <person name="Liang J."/>
            <person name="Cai C."/>
            <person name="Liu Z."/>
            <person name="Liu B."/>
            <person name="Wang F."/>
            <person name="Li S."/>
            <person name="Liu F."/>
            <person name="Li X."/>
            <person name="Cheng L."/>
            <person name="Yang W."/>
            <person name="Li M.H."/>
            <person name="Grossniklaus U."/>
            <person name="Zheng H."/>
            <person name="Wang X."/>
        </authorList>
    </citation>
    <scope>NUCLEOTIDE SEQUENCE [LARGE SCALE GENOMIC DNA]</scope>
    <source>
        <strain evidence="9 10">cv. Chiifu-401-42</strain>
    </source>
</reference>
<protein>
    <submittedName>
        <fullName evidence="9">Uncharacterized protein</fullName>
    </submittedName>
</protein>
<feature type="region of interest" description="Disordered" evidence="5">
    <location>
        <begin position="552"/>
        <end position="774"/>
    </location>
</feature>
<dbReference type="Gene3D" id="1.20.58.1880">
    <property type="match status" value="1"/>
</dbReference>
<name>M4EGN5_BRACM</name>
<dbReference type="PANTHER" id="PTHR13859">
    <property type="entry name" value="ATROPHIN-RELATED"/>
    <property type="match status" value="1"/>
</dbReference>
<dbReference type="Gramene" id="Bra027949.1">
    <property type="protein sequence ID" value="Bra027949.1-P"/>
    <property type="gene ID" value="Bra027949"/>
</dbReference>
<dbReference type="OMA" id="PVDITWI"/>
<proteinExistence type="predicted"/>
<feature type="compositionally biased region" description="Low complexity" evidence="5">
    <location>
        <begin position="523"/>
        <end position="532"/>
    </location>
</feature>
<dbReference type="GeneID" id="103838702"/>
<dbReference type="GO" id="GO:0005634">
    <property type="term" value="C:nucleus"/>
    <property type="evidence" value="ECO:0000318"/>
    <property type="project" value="GO_Central"/>
</dbReference>
<evidence type="ECO:0000259" key="7">
    <source>
        <dbReference type="Pfam" id="PF24662"/>
    </source>
</evidence>
<dbReference type="InterPro" id="IPR057712">
    <property type="entry name" value="DUF7952"/>
</dbReference>
<dbReference type="OrthoDB" id="6147534at2759"/>
<dbReference type="Pfam" id="PF25826">
    <property type="entry name" value="DUF7952"/>
    <property type="match status" value="1"/>
</dbReference>
<evidence type="ECO:0000313" key="10">
    <source>
        <dbReference type="Proteomes" id="UP000011750"/>
    </source>
</evidence>
<dbReference type="InterPro" id="IPR056067">
    <property type="entry name" value="DUF7650"/>
</dbReference>
<keyword evidence="4" id="KW-0539">Nucleus</keyword>